<dbReference type="InterPro" id="IPR000064">
    <property type="entry name" value="NLP_P60_dom"/>
</dbReference>
<dbReference type="EC" id="3.4.-.-" evidence="8"/>
<dbReference type="SUPFAM" id="SSF54001">
    <property type="entry name" value="Cysteine proteinases"/>
    <property type="match status" value="1"/>
</dbReference>
<dbReference type="Gene3D" id="3.90.1720.10">
    <property type="entry name" value="endopeptidase domain like (from Nostoc punctiforme)"/>
    <property type="match status" value="1"/>
</dbReference>
<evidence type="ECO:0000256" key="2">
    <source>
        <dbReference type="ARBA" id="ARBA00022670"/>
    </source>
</evidence>
<dbReference type="OrthoDB" id="9812962at2"/>
<dbReference type="GO" id="GO:0006508">
    <property type="term" value="P:proteolysis"/>
    <property type="evidence" value="ECO:0007669"/>
    <property type="project" value="UniProtKB-KW"/>
</dbReference>
<keyword evidence="6" id="KW-1133">Transmembrane helix</keyword>
<dbReference type="EMBL" id="CYXN01000022">
    <property type="protein sequence ID" value="CUN15604.1"/>
    <property type="molecule type" value="Genomic_DNA"/>
</dbReference>
<dbReference type="PANTHER" id="PTHR47053:SF5">
    <property type="entry name" value="BIFUNCTIONAL MURAMIDASE_DL-ENDOPEPTIDASE CWLT"/>
    <property type="match status" value="1"/>
</dbReference>
<keyword evidence="2" id="KW-0645">Protease</keyword>
<organism evidence="8 9">
    <name type="scientific">Faecalibacterium prausnitzii</name>
    <dbReference type="NCBI Taxonomy" id="853"/>
    <lineage>
        <taxon>Bacteria</taxon>
        <taxon>Bacillati</taxon>
        <taxon>Bacillota</taxon>
        <taxon>Clostridia</taxon>
        <taxon>Eubacteriales</taxon>
        <taxon>Oscillospiraceae</taxon>
        <taxon>Faecalibacterium</taxon>
    </lineage>
</organism>
<dbReference type="Pfam" id="PF00877">
    <property type="entry name" value="NLPC_P60"/>
    <property type="match status" value="1"/>
</dbReference>
<reference evidence="8 9" key="1">
    <citation type="submission" date="2015-09" db="EMBL/GenBank/DDBJ databases">
        <authorList>
            <consortium name="Pathogen Informatics"/>
        </authorList>
    </citation>
    <scope>NUCLEOTIDE SEQUENCE [LARGE SCALE GENOMIC DNA]</scope>
    <source>
        <strain evidence="8 9">2789STDY5834970</strain>
    </source>
</reference>
<keyword evidence="6" id="KW-0812">Transmembrane</keyword>
<dbReference type="RefSeq" id="WP_055186545.1">
    <property type="nucleotide sequence ID" value="NZ_CYXN01000022.1"/>
</dbReference>
<gene>
    <name evidence="8" type="primary">iap_2</name>
    <name evidence="8" type="ORF">ERS852582_02184</name>
</gene>
<protein>
    <submittedName>
        <fullName evidence="8">Probable endopeptidase p60</fullName>
        <ecNumber evidence="8">3.4.-.-</ecNumber>
    </submittedName>
</protein>
<dbReference type="InterPro" id="IPR038765">
    <property type="entry name" value="Papain-like_cys_pep_sf"/>
</dbReference>
<evidence type="ECO:0000313" key="8">
    <source>
        <dbReference type="EMBL" id="CUN15604.1"/>
    </source>
</evidence>
<dbReference type="Proteomes" id="UP000095649">
    <property type="component" value="Unassembled WGS sequence"/>
</dbReference>
<feature type="domain" description="NlpC/P60" evidence="7">
    <location>
        <begin position="538"/>
        <end position="661"/>
    </location>
</feature>
<evidence type="ECO:0000256" key="5">
    <source>
        <dbReference type="SAM" id="MobiDB-lite"/>
    </source>
</evidence>
<keyword evidence="3 8" id="KW-0378">Hydrolase</keyword>
<feature type="region of interest" description="Disordered" evidence="5">
    <location>
        <begin position="143"/>
        <end position="166"/>
    </location>
</feature>
<keyword evidence="6" id="KW-0472">Membrane</keyword>
<proteinExistence type="inferred from homology"/>
<dbReference type="AlphaFoldDB" id="A0A173ULA2"/>
<comment type="similarity">
    <text evidence="1">Belongs to the peptidase C40 family.</text>
</comment>
<sequence length="661" mass="73791">MKELQAKAKVTQTMTRDGLVVENQADGTVENISSREAEQDYSTDAEGKTEKILERAEDIKDGHKNKKKAKKAAETAATAESEDGLHGSAARLELTEEERTDPALQPYIQKAEAKADKLDAARAALPKKRVPVKEKVYDAANGKAKSTLRFEQQDKGPPSLKPNPASRPLSEALLFAHGKIHEVEHENVGVEGGHKGEELVEHQTAKVIRSGIRHHKMKPYKAVEKAERQLMSANAEYFYQKSLRDNPQIAQAASNPISRMWQKRRIKQQYAKAARQAGQAAAQGAAATAENGFRVTKLAAEGGERVAEFAARNWKTILIVAVFGLLALLLITGLQSCTVMAGTAGTGVTASSYFSKDKDMLGAEKAYAKLEQKLQRYLDTYEATHNYDEYHFYLDEIEHDPYVLISILSALHDGVFTLAEVQGELEMLFEKQYILTETVTMQIRYRTKMMVIIGPYGVPQVITYQEPYEYYICTVKLKNKDLSHLPVEVLTEEQLSAYSLYMRTLGNRPDLFGKAQYPNASTIKQPTYYDIPPEALKDDRFAAMMEEATKYIGYPYVWGGSSPSTSFDCSGYISWVLNHSGWNVGRQTAQGLYNLCTPVSTAQVKPGDLVFFKGTYDTPGVSHCGIYVGNSIMLHCGDPISYTNLNSKYWQEHFYSYGRLP</sequence>
<evidence type="ECO:0000256" key="4">
    <source>
        <dbReference type="ARBA" id="ARBA00022807"/>
    </source>
</evidence>
<feature type="compositionally biased region" description="Basic and acidic residues" evidence="5">
    <location>
        <begin position="45"/>
        <end position="62"/>
    </location>
</feature>
<dbReference type="InterPro" id="IPR051202">
    <property type="entry name" value="Peptidase_C40"/>
</dbReference>
<accession>A0A173ULA2</accession>
<evidence type="ECO:0000259" key="7">
    <source>
        <dbReference type="PROSITE" id="PS51935"/>
    </source>
</evidence>
<feature type="transmembrane region" description="Helical" evidence="6">
    <location>
        <begin position="314"/>
        <end position="334"/>
    </location>
</feature>
<name>A0A173ULA2_9FIRM</name>
<evidence type="ECO:0000256" key="1">
    <source>
        <dbReference type="ARBA" id="ARBA00007074"/>
    </source>
</evidence>
<dbReference type="PROSITE" id="PS51935">
    <property type="entry name" value="NLPC_P60"/>
    <property type="match status" value="1"/>
</dbReference>
<dbReference type="PANTHER" id="PTHR47053">
    <property type="entry name" value="MUREIN DD-ENDOPEPTIDASE MEPH-RELATED"/>
    <property type="match status" value="1"/>
</dbReference>
<evidence type="ECO:0000256" key="6">
    <source>
        <dbReference type="SAM" id="Phobius"/>
    </source>
</evidence>
<feature type="region of interest" description="Disordered" evidence="5">
    <location>
        <begin position="1"/>
        <end position="106"/>
    </location>
</feature>
<keyword evidence="4" id="KW-0788">Thiol protease</keyword>
<dbReference type="NCBIfam" id="NF045974">
    <property type="entry name" value="conju_CD1108"/>
    <property type="match status" value="1"/>
</dbReference>
<evidence type="ECO:0000313" key="9">
    <source>
        <dbReference type="Proteomes" id="UP000095649"/>
    </source>
</evidence>
<evidence type="ECO:0000256" key="3">
    <source>
        <dbReference type="ARBA" id="ARBA00022801"/>
    </source>
</evidence>
<dbReference type="GO" id="GO:0008234">
    <property type="term" value="F:cysteine-type peptidase activity"/>
    <property type="evidence" value="ECO:0007669"/>
    <property type="project" value="UniProtKB-KW"/>
</dbReference>